<evidence type="ECO:0000313" key="4">
    <source>
        <dbReference type="Proteomes" id="UP001551675"/>
    </source>
</evidence>
<sequence length="455" mass="48092">MFEALLRRARGAVRALRRSAEGTPPRRDRLMDLLRAVAISMVVLGHWLLVSVTYRDRIGGGSALDVLPWARPLTWLFQVMPIFFLVGGFSNAASLDAYRGRGGTAVGWLLGRTGRLVAPTTTLVVAVGAAALLARMLGADPRTVGMAVWLACVPLWFLVVYLAAVFLTPLMLALDRRAGLAVPVALVALVGLGDAARLLGRPVLGQANFLLAWLAVHQLGIAWREGRLAARPAVALPMAAGGLAALVALTVAGPYPISMVAIPGERLQNTSPPTVALLALAVTQTGLALLLHDRGNRWLERPRPWLVVVAVNSAIMTIFLWHMAAVVIAALALYPTGLLPQPPTGSAGWILLRLPWLAVLAMILAVLVAVFGRTERRARPSPGTDSARTGRIGALRTATTVTGAAAVIGGLLGTALAGQGAPPVQMLLVYLAGAALLRFARTRRGSGDRRRRQSG</sequence>
<dbReference type="EC" id="2.3.1.-" evidence="3"/>
<feature type="transmembrane region" description="Helical" evidence="1">
    <location>
        <begin position="116"/>
        <end position="134"/>
    </location>
</feature>
<comment type="caution">
    <text evidence="3">The sequence shown here is derived from an EMBL/GenBank/DDBJ whole genome shotgun (WGS) entry which is preliminary data.</text>
</comment>
<keyword evidence="1" id="KW-0812">Transmembrane</keyword>
<dbReference type="Proteomes" id="UP001551675">
    <property type="component" value="Unassembled WGS sequence"/>
</dbReference>
<keyword evidence="1" id="KW-0472">Membrane</keyword>
<keyword evidence="4" id="KW-1185">Reference proteome</keyword>
<feature type="transmembrane region" description="Helical" evidence="1">
    <location>
        <begin position="146"/>
        <end position="168"/>
    </location>
</feature>
<feature type="transmembrane region" description="Helical" evidence="1">
    <location>
        <begin position="33"/>
        <end position="54"/>
    </location>
</feature>
<feature type="transmembrane region" description="Helical" evidence="1">
    <location>
        <begin position="74"/>
        <end position="95"/>
    </location>
</feature>
<evidence type="ECO:0000313" key="3">
    <source>
        <dbReference type="EMBL" id="MEV0971164.1"/>
    </source>
</evidence>
<dbReference type="EMBL" id="JBFALK010000011">
    <property type="protein sequence ID" value="MEV0971164.1"/>
    <property type="molecule type" value="Genomic_DNA"/>
</dbReference>
<keyword evidence="1" id="KW-1133">Transmembrane helix</keyword>
<feature type="transmembrane region" description="Helical" evidence="1">
    <location>
        <begin position="393"/>
        <end position="417"/>
    </location>
</feature>
<feature type="transmembrane region" description="Helical" evidence="1">
    <location>
        <begin position="304"/>
        <end position="334"/>
    </location>
</feature>
<feature type="transmembrane region" description="Helical" evidence="1">
    <location>
        <begin position="180"/>
        <end position="199"/>
    </location>
</feature>
<protein>
    <submittedName>
        <fullName evidence="3">Acyltransferase</fullName>
        <ecNumber evidence="3">2.3.1.-</ecNumber>
    </submittedName>
</protein>
<proteinExistence type="predicted"/>
<evidence type="ECO:0000256" key="1">
    <source>
        <dbReference type="SAM" id="Phobius"/>
    </source>
</evidence>
<dbReference type="InterPro" id="IPR002656">
    <property type="entry name" value="Acyl_transf_3_dom"/>
</dbReference>
<gene>
    <name evidence="3" type="ORF">AB0I59_21255</name>
</gene>
<feature type="transmembrane region" description="Helical" evidence="1">
    <location>
        <begin position="423"/>
        <end position="440"/>
    </location>
</feature>
<feature type="domain" description="Acyltransferase 3" evidence="2">
    <location>
        <begin position="31"/>
        <end position="370"/>
    </location>
</feature>
<accession>A0ABV3GHM8</accession>
<feature type="transmembrane region" description="Helical" evidence="1">
    <location>
        <begin position="205"/>
        <end position="223"/>
    </location>
</feature>
<keyword evidence="3" id="KW-0808">Transferase</keyword>
<dbReference type="GO" id="GO:0016746">
    <property type="term" value="F:acyltransferase activity"/>
    <property type="evidence" value="ECO:0007669"/>
    <property type="project" value="UniProtKB-KW"/>
</dbReference>
<name>A0ABV3GHM8_MICGL</name>
<reference evidence="3 4" key="1">
    <citation type="submission" date="2024-06" db="EMBL/GenBank/DDBJ databases">
        <title>The Natural Products Discovery Center: Release of the First 8490 Sequenced Strains for Exploring Actinobacteria Biosynthetic Diversity.</title>
        <authorList>
            <person name="Kalkreuter E."/>
            <person name="Kautsar S.A."/>
            <person name="Yang D."/>
            <person name="Bader C.D."/>
            <person name="Teijaro C.N."/>
            <person name="Fluegel L."/>
            <person name="Davis C.M."/>
            <person name="Simpson J.R."/>
            <person name="Lauterbach L."/>
            <person name="Steele A.D."/>
            <person name="Gui C."/>
            <person name="Meng S."/>
            <person name="Li G."/>
            <person name="Viehrig K."/>
            <person name="Ye F."/>
            <person name="Su P."/>
            <person name="Kiefer A.F."/>
            <person name="Nichols A."/>
            <person name="Cepeda A.J."/>
            <person name="Yan W."/>
            <person name="Fan B."/>
            <person name="Jiang Y."/>
            <person name="Adhikari A."/>
            <person name="Zheng C.-J."/>
            <person name="Schuster L."/>
            <person name="Cowan T.M."/>
            <person name="Smanski M.J."/>
            <person name="Chevrette M.G."/>
            <person name="De Carvalho L.P.S."/>
            <person name="Shen B."/>
        </authorList>
    </citation>
    <scope>NUCLEOTIDE SEQUENCE [LARGE SCALE GENOMIC DNA]</scope>
    <source>
        <strain evidence="3 4">NPDC050100</strain>
    </source>
</reference>
<feature type="transmembrane region" description="Helical" evidence="1">
    <location>
        <begin position="235"/>
        <end position="255"/>
    </location>
</feature>
<dbReference type="RefSeq" id="WP_358135167.1">
    <property type="nucleotide sequence ID" value="NZ_JBFALK010000011.1"/>
</dbReference>
<dbReference type="Pfam" id="PF01757">
    <property type="entry name" value="Acyl_transf_3"/>
    <property type="match status" value="1"/>
</dbReference>
<organism evidence="3 4">
    <name type="scientific">Microtetraspora glauca</name>
    <dbReference type="NCBI Taxonomy" id="1996"/>
    <lineage>
        <taxon>Bacteria</taxon>
        <taxon>Bacillati</taxon>
        <taxon>Actinomycetota</taxon>
        <taxon>Actinomycetes</taxon>
        <taxon>Streptosporangiales</taxon>
        <taxon>Streptosporangiaceae</taxon>
        <taxon>Microtetraspora</taxon>
    </lineage>
</organism>
<keyword evidence="3" id="KW-0012">Acyltransferase</keyword>
<feature type="transmembrane region" description="Helical" evidence="1">
    <location>
        <begin position="275"/>
        <end position="292"/>
    </location>
</feature>
<feature type="transmembrane region" description="Helical" evidence="1">
    <location>
        <begin position="354"/>
        <end position="372"/>
    </location>
</feature>
<evidence type="ECO:0000259" key="2">
    <source>
        <dbReference type="Pfam" id="PF01757"/>
    </source>
</evidence>